<reference evidence="1" key="1">
    <citation type="submission" date="2020-04" db="EMBL/GenBank/DDBJ databases">
        <title>Deep metagenomics examines the oral microbiome during advanced dental caries in children, revealing novel taxa and co-occurrences with host molecules.</title>
        <authorList>
            <person name="Baker J.L."/>
            <person name="Morton J.T."/>
            <person name="Dinis M."/>
            <person name="Alvarez R."/>
            <person name="Tran N.C."/>
            <person name="Knight R."/>
            <person name="Edlund A."/>
        </authorList>
    </citation>
    <scope>NUCLEOTIDE SEQUENCE</scope>
    <source>
        <strain evidence="1">JCVI_3_bin.11</strain>
    </source>
</reference>
<sequence length="326" mass="36117">MAPNDQTLGNNELGAWRIFSLFMLLLQKGPLPSAEIYTAIYSDLSTDSALRTFSRDRAVLKQLGFAITEVKTGKEKSFYLSDSNFFDSSYDLSPEDANQLLVICSAVLTDTTFVYQEKLRNALSKIVGNFYSSDSGKPDSKKLSASSQSKVFPVLYESLSSKQLVNVTYTNSQDQIKQKRLGVLDFFVSQGLLYFVGQDFSSGTESASIKTFRIDRVLDAAILKDEHFSIPKAFNSNDYNLLDFQLGSQAGTLVAFVPKNILAAFEHFSQGQGDVELLSNGALWTVAYAHENTALSWILAHGLIPRFPESLLAKWKESLSEVANGR</sequence>
<comment type="caution">
    <text evidence="1">The sequence shown here is derived from an EMBL/GenBank/DDBJ whole genome shotgun (WGS) entry which is preliminary data.</text>
</comment>
<dbReference type="EMBL" id="JABZGU010000009">
    <property type="protein sequence ID" value="MBF4802391.1"/>
    <property type="molecule type" value="Genomic_DNA"/>
</dbReference>
<dbReference type="AlphaFoldDB" id="A0A9D5X4Z6"/>
<dbReference type="Proteomes" id="UP000787322">
    <property type="component" value="Unassembled WGS sequence"/>
</dbReference>
<dbReference type="PROSITE" id="PS52050">
    <property type="entry name" value="WYL"/>
    <property type="match status" value="1"/>
</dbReference>
<name>A0A9D5X4Z6_9ACTN</name>
<organism evidence="1 2">
    <name type="scientific">Lancefieldella parvula</name>
    <dbReference type="NCBI Taxonomy" id="1382"/>
    <lineage>
        <taxon>Bacteria</taxon>
        <taxon>Bacillati</taxon>
        <taxon>Actinomycetota</taxon>
        <taxon>Coriobacteriia</taxon>
        <taxon>Coriobacteriales</taxon>
        <taxon>Atopobiaceae</taxon>
        <taxon>Lancefieldella</taxon>
    </lineage>
</organism>
<evidence type="ECO:0000313" key="1">
    <source>
        <dbReference type="EMBL" id="MBF4802391.1"/>
    </source>
</evidence>
<evidence type="ECO:0000313" key="2">
    <source>
        <dbReference type="Proteomes" id="UP000787322"/>
    </source>
</evidence>
<gene>
    <name evidence="1" type="ORF">HXK24_00965</name>
</gene>
<protein>
    <submittedName>
        <fullName evidence="1">WYL domain-containing protein</fullName>
    </submittedName>
</protein>
<accession>A0A9D5X4Z6</accession>
<proteinExistence type="predicted"/>